<dbReference type="InterPro" id="IPR000086">
    <property type="entry name" value="NUDIX_hydrolase_dom"/>
</dbReference>
<dbReference type="SUPFAM" id="SSF55811">
    <property type="entry name" value="Nudix"/>
    <property type="match status" value="1"/>
</dbReference>
<dbReference type="InterPro" id="IPR004821">
    <property type="entry name" value="Cyt_trans-like"/>
</dbReference>
<reference evidence="3" key="1">
    <citation type="submission" date="2020-04" db="EMBL/GenBank/DDBJ databases">
        <authorList>
            <person name="Chiriac C."/>
            <person name="Salcher M."/>
            <person name="Ghai R."/>
            <person name="Kavagutti S V."/>
        </authorList>
    </citation>
    <scope>NUCLEOTIDE SEQUENCE</scope>
</reference>
<feature type="domain" description="Nudix hydrolase" evidence="2">
    <location>
        <begin position="170"/>
        <end position="314"/>
    </location>
</feature>
<dbReference type="PROSITE" id="PS51462">
    <property type="entry name" value="NUDIX"/>
    <property type="match status" value="1"/>
</dbReference>
<sequence>MTKYVTFVIGRFQVPSPHAGHMHLVQEAINLGTKTYILLGSANRPRSVKNPFLYEERAEMFKKLFPEVSVYPLNDHKYSDPQWMADVAATVNHAMQNHPNCKPMLVGSFKDGNDYLRWFPQFANHNVEPKFDVDGTRVRAALKHTLPQSVQDDINYFADEAMLFKDYPYEGHLNINCADAVVECMGHILLIERGRAPGAGTWALPGGHKQTNETFLECALRELVEETNLRVPEKVLRGSIESTRLFDSPTRGCGQPKSTLAVHIKIQPDADGKFPRANGMDDAKEAKWVSIYDALNKLRLYDDHGDIISAMTKVTPVIALATRKIYV</sequence>
<dbReference type="PROSITE" id="PS00893">
    <property type="entry name" value="NUDIX_BOX"/>
    <property type="match status" value="1"/>
</dbReference>
<proteinExistence type="predicted"/>
<dbReference type="GO" id="GO:0016787">
    <property type="term" value="F:hydrolase activity"/>
    <property type="evidence" value="ECO:0007669"/>
    <property type="project" value="UniProtKB-KW"/>
</dbReference>
<protein>
    <submittedName>
        <fullName evidence="3">NUDIX hydrolase domain containing protein</fullName>
    </submittedName>
</protein>
<dbReference type="InterPro" id="IPR015797">
    <property type="entry name" value="NUDIX_hydrolase-like_dom_sf"/>
</dbReference>
<evidence type="ECO:0000313" key="3">
    <source>
        <dbReference type="EMBL" id="CAB4134210.1"/>
    </source>
</evidence>
<dbReference type="Gene3D" id="3.40.50.620">
    <property type="entry name" value="HUPs"/>
    <property type="match status" value="1"/>
</dbReference>
<dbReference type="InterPro" id="IPR020084">
    <property type="entry name" value="NUDIX_hydrolase_CS"/>
</dbReference>
<evidence type="ECO:0000256" key="1">
    <source>
        <dbReference type="ARBA" id="ARBA00022801"/>
    </source>
</evidence>
<evidence type="ECO:0000259" key="2">
    <source>
        <dbReference type="PROSITE" id="PS51462"/>
    </source>
</evidence>
<name>A0A6J5LMJ9_9CAUD</name>
<dbReference type="PANTHER" id="PTHR43736">
    <property type="entry name" value="ADP-RIBOSE PYROPHOSPHATASE"/>
    <property type="match status" value="1"/>
</dbReference>
<keyword evidence="1 3" id="KW-0378">Hydrolase</keyword>
<dbReference type="Pfam" id="PF01467">
    <property type="entry name" value="CTP_transf_like"/>
    <property type="match status" value="1"/>
</dbReference>
<gene>
    <name evidence="3" type="ORF">UFOVP273_28</name>
</gene>
<organism evidence="3">
    <name type="scientific">uncultured Caudovirales phage</name>
    <dbReference type="NCBI Taxonomy" id="2100421"/>
    <lineage>
        <taxon>Viruses</taxon>
        <taxon>Duplodnaviria</taxon>
        <taxon>Heunggongvirae</taxon>
        <taxon>Uroviricota</taxon>
        <taxon>Caudoviricetes</taxon>
        <taxon>Peduoviridae</taxon>
        <taxon>Maltschvirus</taxon>
        <taxon>Maltschvirus maltsch</taxon>
    </lineage>
</organism>
<accession>A0A6J5LMJ9</accession>
<dbReference type="SUPFAM" id="SSF52374">
    <property type="entry name" value="Nucleotidylyl transferase"/>
    <property type="match status" value="1"/>
</dbReference>
<dbReference type="Pfam" id="PF00293">
    <property type="entry name" value="NUDIX"/>
    <property type="match status" value="1"/>
</dbReference>
<dbReference type="EMBL" id="LR796284">
    <property type="protein sequence ID" value="CAB4134210.1"/>
    <property type="molecule type" value="Genomic_DNA"/>
</dbReference>
<dbReference type="Gene3D" id="3.90.79.10">
    <property type="entry name" value="Nucleoside Triphosphate Pyrophosphohydrolase"/>
    <property type="match status" value="1"/>
</dbReference>
<dbReference type="InterPro" id="IPR014729">
    <property type="entry name" value="Rossmann-like_a/b/a_fold"/>
</dbReference>
<dbReference type="PANTHER" id="PTHR43736:SF1">
    <property type="entry name" value="DIHYDRONEOPTERIN TRIPHOSPHATE DIPHOSPHATASE"/>
    <property type="match status" value="1"/>
</dbReference>